<accession>A0A0P1ICR6</accession>
<dbReference type="AlphaFoldDB" id="A0A0P1ICR6"/>
<dbReference type="GeneID" id="83883116"/>
<dbReference type="STRING" id="1715693.PH7735_02925"/>
<sequence>MIESAQNARMQEAFEIAHAERAQAFANIFSWLFKSRSAPLNQTVLTEPSRCA</sequence>
<evidence type="ECO:0000313" key="2">
    <source>
        <dbReference type="Proteomes" id="UP000051870"/>
    </source>
</evidence>
<gene>
    <name evidence="1" type="ORF">PH7735_02925</name>
</gene>
<dbReference type="Proteomes" id="UP000051870">
    <property type="component" value="Unassembled WGS sequence"/>
</dbReference>
<proteinExistence type="predicted"/>
<dbReference type="EMBL" id="CYTW01000003">
    <property type="protein sequence ID" value="CUK05626.1"/>
    <property type="molecule type" value="Genomic_DNA"/>
</dbReference>
<organism evidence="1 2">
    <name type="scientific">Shimia thalassica</name>
    <dbReference type="NCBI Taxonomy" id="1715693"/>
    <lineage>
        <taxon>Bacteria</taxon>
        <taxon>Pseudomonadati</taxon>
        <taxon>Pseudomonadota</taxon>
        <taxon>Alphaproteobacteria</taxon>
        <taxon>Rhodobacterales</taxon>
        <taxon>Roseobacteraceae</taxon>
    </lineage>
</organism>
<evidence type="ECO:0000313" key="1">
    <source>
        <dbReference type="EMBL" id="CUK05626.1"/>
    </source>
</evidence>
<dbReference type="RefSeq" id="WP_158503241.1">
    <property type="nucleotide sequence ID" value="NZ_CYTW01000003.1"/>
</dbReference>
<protein>
    <submittedName>
        <fullName evidence="1">Uncharacterized protein</fullName>
    </submittedName>
</protein>
<reference evidence="2" key="1">
    <citation type="submission" date="2015-09" db="EMBL/GenBank/DDBJ databases">
        <authorList>
            <person name="Rodrigo-Torres Lidia"/>
            <person name="Arahal R.David."/>
        </authorList>
    </citation>
    <scope>NUCLEOTIDE SEQUENCE [LARGE SCALE GENOMIC DNA]</scope>
    <source>
        <strain evidence="2">CECT 7735</strain>
    </source>
</reference>
<name>A0A0P1ICR6_9RHOB</name>
<keyword evidence="2" id="KW-1185">Reference proteome</keyword>